<dbReference type="Pfam" id="PF04542">
    <property type="entry name" value="Sigma70_r2"/>
    <property type="match status" value="1"/>
</dbReference>
<evidence type="ECO:0000256" key="1">
    <source>
        <dbReference type="ARBA" id="ARBA00010641"/>
    </source>
</evidence>
<organism evidence="7 8">
    <name type="scientific">Imtechella halotolerans K1</name>
    <dbReference type="NCBI Taxonomy" id="946077"/>
    <lineage>
        <taxon>Bacteria</taxon>
        <taxon>Pseudomonadati</taxon>
        <taxon>Bacteroidota</taxon>
        <taxon>Flavobacteriia</taxon>
        <taxon>Flavobacteriales</taxon>
        <taxon>Flavobacteriaceae</taxon>
        <taxon>Imtechella</taxon>
    </lineage>
</organism>
<dbReference type="Gene3D" id="1.10.10.10">
    <property type="entry name" value="Winged helix-like DNA-binding domain superfamily/Winged helix DNA-binding domain"/>
    <property type="match status" value="1"/>
</dbReference>
<sequence length="195" mass="22931">MKRPLSTISSEELSLRLSQKDSLAFEEVYERYWKRLYVYAYKIYEDEAICEDIVQEVFISLWEKASVTFIEHLEGYLYQAVKYKVADTLKKLRFTYIHDEVLASLDSVTSLYSTNYHELEEEVFHAMESLPSKCKEVFYLSRFKHLSNAEIANRLNISIRTVETHISHALRHLRSNLQIVPSVVFVFVALMLSKS</sequence>
<dbReference type="CDD" id="cd06171">
    <property type="entry name" value="Sigma70_r4"/>
    <property type="match status" value="1"/>
</dbReference>
<dbReference type="InterPro" id="IPR036388">
    <property type="entry name" value="WH-like_DNA-bd_sf"/>
</dbReference>
<dbReference type="GO" id="GO:0006352">
    <property type="term" value="P:DNA-templated transcription initiation"/>
    <property type="evidence" value="ECO:0007669"/>
    <property type="project" value="InterPro"/>
</dbReference>
<dbReference type="InterPro" id="IPR013249">
    <property type="entry name" value="RNA_pol_sigma70_r4_t2"/>
</dbReference>
<dbReference type="InterPro" id="IPR013324">
    <property type="entry name" value="RNA_pol_sigma_r3/r4-like"/>
</dbReference>
<dbReference type="SUPFAM" id="SSF88946">
    <property type="entry name" value="Sigma2 domain of RNA polymerase sigma factors"/>
    <property type="match status" value="1"/>
</dbReference>
<evidence type="ECO:0000256" key="2">
    <source>
        <dbReference type="ARBA" id="ARBA00023015"/>
    </source>
</evidence>
<keyword evidence="3" id="KW-0731">Sigma factor</keyword>
<dbReference type="InterPro" id="IPR007627">
    <property type="entry name" value="RNA_pol_sigma70_r2"/>
</dbReference>
<dbReference type="OrthoDB" id="665981at2"/>
<proteinExistence type="inferred from homology"/>
<evidence type="ECO:0000259" key="5">
    <source>
        <dbReference type="Pfam" id="PF04542"/>
    </source>
</evidence>
<feature type="domain" description="RNA polymerase sigma factor 70 region 4 type 2" evidence="6">
    <location>
        <begin position="122"/>
        <end position="173"/>
    </location>
</feature>
<dbReference type="GO" id="GO:0016987">
    <property type="term" value="F:sigma factor activity"/>
    <property type="evidence" value="ECO:0007669"/>
    <property type="project" value="UniProtKB-KW"/>
</dbReference>
<keyword evidence="8" id="KW-1185">Reference proteome</keyword>
<evidence type="ECO:0000313" key="8">
    <source>
        <dbReference type="Proteomes" id="UP000005938"/>
    </source>
</evidence>
<dbReference type="GO" id="GO:0003677">
    <property type="term" value="F:DNA binding"/>
    <property type="evidence" value="ECO:0007669"/>
    <property type="project" value="InterPro"/>
</dbReference>
<dbReference type="InterPro" id="IPR039425">
    <property type="entry name" value="RNA_pol_sigma-70-like"/>
</dbReference>
<name>I0WHT2_9FLAO</name>
<comment type="caution">
    <text evidence="7">The sequence shown here is derived from an EMBL/GenBank/DDBJ whole genome shotgun (WGS) entry which is preliminary data.</text>
</comment>
<feature type="domain" description="RNA polymerase sigma-70 region 2" evidence="5">
    <location>
        <begin position="29"/>
        <end position="93"/>
    </location>
</feature>
<gene>
    <name evidence="7" type="ORF">W5A_03359</name>
</gene>
<dbReference type="NCBIfam" id="TIGR02937">
    <property type="entry name" value="sigma70-ECF"/>
    <property type="match status" value="1"/>
</dbReference>
<dbReference type="InterPro" id="IPR013325">
    <property type="entry name" value="RNA_pol_sigma_r2"/>
</dbReference>
<dbReference type="PANTHER" id="PTHR43133">
    <property type="entry name" value="RNA POLYMERASE ECF-TYPE SIGMA FACTO"/>
    <property type="match status" value="1"/>
</dbReference>
<accession>I0WHT2</accession>
<dbReference type="PANTHER" id="PTHR43133:SF46">
    <property type="entry name" value="RNA POLYMERASE SIGMA-70 FACTOR ECF SUBFAMILY"/>
    <property type="match status" value="1"/>
</dbReference>
<dbReference type="Gene3D" id="1.10.1740.10">
    <property type="match status" value="1"/>
</dbReference>
<reference evidence="7 8" key="1">
    <citation type="journal article" date="2012" name="J. Bacteriol.">
        <title>Genome Sequence of the Halotolerant Bacterium Imtechella halotolerans K1T.</title>
        <authorList>
            <person name="Kumar S."/>
            <person name="Vikram S."/>
            <person name="Subramanian S."/>
            <person name="Raghava G.P."/>
            <person name="Pinnaka A.K."/>
        </authorList>
    </citation>
    <scope>NUCLEOTIDE SEQUENCE [LARGE SCALE GENOMIC DNA]</scope>
    <source>
        <strain evidence="7 8">K1</strain>
    </source>
</reference>
<dbReference type="InterPro" id="IPR014284">
    <property type="entry name" value="RNA_pol_sigma-70_dom"/>
</dbReference>
<evidence type="ECO:0000259" key="6">
    <source>
        <dbReference type="Pfam" id="PF08281"/>
    </source>
</evidence>
<dbReference type="Pfam" id="PF08281">
    <property type="entry name" value="Sigma70_r4_2"/>
    <property type="match status" value="1"/>
</dbReference>
<keyword evidence="4" id="KW-0804">Transcription</keyword>
<evidence type="ECO:0000256" key="3">
    <source>
        <dbReference type="ARBA" id="ARBA00023082"/>
    </source>
</evidence>
<evidence type="ECO:0000256" key="4">
    <source>
        <dbReference type="ARBA" id="ARBA00023163"/>
    </source>
</evidence>
<evidence type="ECO:0000313" key="7">
    <source>
        <dbReference type="EMBL" id="EID75948.1"/>
    </source>
</evidence>
<dbReference type="RefSeq" id="WP_008237412.1">
    <property type="nucleotide sequence ID" value="NZ_AJJU01000003.1"/>
</dbReference>
<protein>
    <submittedName>
        <fullName evidence="7">ECF-type RNA polymerase sigma factor</fullName>
    </submittedName>
</protein>
<dbReference type="InterPro" id="IPR014327">
    <property type="entry name" value="RNA_pol_sigma70_bacteroid"/>
</dbReference>
<dbReference type="NCBIfam" id="TIGR02985">
    <property type="entry name" value="Sig70_bacteroi1"/>
    <property type="match status" value="1"/>
</dbReference>
<dbReference type="eggNOG" id="COG1595">
    <property type="taxonomic scope" value="Bacteria"/>
</dbReference>
<dbReference type="STRING" id="946077.W5A_03359"/>
<comment type="similarity">
    <text evidence="1">Belongs to the sigma-70 factor family. ECF subfamily.</text>
</comment>
<dbReference type="Proteomes" id="UP000005938">
    <property type="component" value="Unassembled WGS sequence"/>
</dbReference>
<keyword evidence="2" id="KW-0805">Transcription regulation</keyword>
<dbReference type="EMBL" id="AJJU01000003">
    <property type="protein sequence ID" value="EID75948.1"/>
    <property type="molecule type" value="Genomic_DNA"/>
</dbReference>
<dbReference type="SUPFAM" id="SSF88659">
    <property type="entry name" value="Sigma3 and sigma4 domains of RNA polymerase sigma factors"/>
    <property type="match status" value="1"/>
</dbReference>
<dbReference type="AlphaFoldDB" id="I0WHT2"/>